<dbReference type="Pfam" id="PF13952">
    <property type="entry name" value="DUF4216"/>
    <property type="match status" value="1"/>
</dbReference>
<accession>A0A6J5VBY7</accession>
<dbReference type="EMBL" id="CAEKDK010000007">
    <property type="protein sequence ID" value="CAB4286500.1"/>
    <property type="molecule type" value="Genomic_DNA"/>
</dbReference>
<reference evidence="2 3" key="1">
    <citation type="submission" date="2020-05" db="EMBL/GenBank/DDBJ databases">
        <authorList>
            <person name="Campoy J."/>
            <person name="Schneeberger K."/>
            <person name="Spophaly S."/>
        </authorList>
    </citation>
    <scope>NUCLEOTIDE SEQUENCE [LARGE SCALE GENOMIC DNA]</scope>
    <source>
        <strain evidence="2">PruArmRojPasFocal</strain>
    </source>
</reference>
<dbReference type="PANTHER" id="PTHR48258">
    <property type="entry name" value="DUF4218 DOMAIN-CONTAINING PROTEIN-RELATED"/>
    <property type="match status" value="1"/>
</dbReference>
<dbReference type="InterPro" id="IPR025312">
    <property type="entry name" value="DUF4216"/>
</dbReference>
<organism evidence="2 3">
    <name type="scientific">Prunus armeniaca</name>
    <name type="common">Apricot</name>
    <name type="synonym">Armeniaca vulgaris</name>
    <dbReference type="NCBI Taxonomy" id="36596"/>
    <lineage>
        <taxon>Eukaryota</taxon>
        <taxon>Viridiplantae</taxon>
        <taxon>Streptophyta</taxon>
        <taxon>Embryophyta</taxon>
        <taxon>Tracheophyta</taxon>
        <taxon>Spermatophyta</taxon>
        <taxon>Magnoliopsida</taxon>
        <taxon>eudicotyledons</taxon>
        <taxon>Gunneridae</taxon>
        <taxon>Pentapetalae</taxon>
        <taxon>rosids</taxon>
        <taxon>fabids</taxon>
        <taxon>Rosales</taxon>
        <taxon>Rosaceae</taxon>
        <taxon>Amygdaloideae</taxon>
        <taxon>Amygdaleae</taxon>
        <taxon>Prunus</taxon>
    </lineage>
</organism>
<dbReference type="Proteomes" id="UP000507222">
    <property type="component" value="Unassembled WGS sequence"/>
</dbReference>
<proteinExistence type="predicted"/>
<gene>
    <name evidence="2" type="ORF">CURHAP_LOCUS43845</name>
</gene>
<dbReference type="AlphaFoldDB" id="A0A6J5VBY7"/>
<dbReference type="PANTHER" id="PTHR48258:SF15">
    <property type="entry name" value="OS02G0543900 PROTEIN"/>
    <property type="match status" value="1"/>
</dbReference>
<name>A0A6J5VBY7_PRUAR</name>
<evidence type="ECO:0000313" key="2">
    <source>
        <dbReference type="EMBL" id="CAB4286500.1"/>
    </source>
</evidence>
<feature type="domain" description="DUF4216" evidence="1">
    <location>
        <begin position="27"/>
        <end position="100"/>
    </location>
</feature>
<evidence type="ECO:0000259" key="1">
    <source>
        <dbReference type="Pfam" id="PF13952"/>
    </source>
</evidence>
<sequence length="172" mass="19677">MSYASARDSNPRLGDVIFYGVLKDVVEIRYTNAMKFVLFKCDLVNGLGGVKEDEFKFTLVNFNKLLYRDNAIGDELFILAQQAKQVCYVQDLVDPDWHVVLNMTVRDLFDMYSKDSYHSPAMVPQVELYAPQQLEEIIYLNDEDVGCVREGVDGMTVDMNVSTEEAEMEECD</sequence>
<protein>
    <recommendedName>
        <fullName evidence="1">DUF4216 domain-containing protein</fullName>
    </recommendedName>
</protein>
<evidence type="ECO:0000313" key="3">
    <source>
        <dbReference type="Proteomes" id="UP000507222"/>
    </source>
</evidence>